<organism evidence="5 6">
    <name type="scientific">Nitrincola iocasae</name>
    <dbReference type="NCBI Taxonomy" id="2614693"/>
    <lineage>
        <taxon>Bacteria</taxon>
        <taxon>Pseudomonadati</taxon>
        <taxon>Pseudomonadota</taxon>
        <taxon>Gammaproteobacteria</taxon>
        <taxon>Oceanospirillales</taxon>
        <taxon>Oceanospirillaceae</taxon>
        <taxon>Nitrincola</taxon>
    </lineage>
</organism>
<name>A0A5J6LFS2_9GAMM</name>
<dbReference type="GO" id="GO:0005524">
    <property type="term" value="F:ATP binding"/>
    <property type="evidence" value="ECO:0007669"/>
    <property type="project" value="UniProtKB-KW"/>
</dbReference>
<dbReference type="SUPFAM" id="SSF89028">
    <property type="entry name" value="Cobalamin adenosyltransferase-like"/>
    <property type="match status" value="1"/>
</dbReference>
<dbReference type="Pfam" id="PF01923">
    <property type="entry name" value="Cob_adeno_trans"/>
    <property type="match status" value="1"/>
</dbReference>
<dbReference type="Gene3D" id="1.20.1200.10">
    <property type="entry name" value="Cobalamin adenosyltransferase-like"/>
    <property type="match status" value="1"/>
</dbReference>
<evidence type="ECO:0000259" key="4">
    <source>
        <dbReference type="Pfam" id="PF01923"/>
    </source>
</evidence>
<evidence type="ECO:0000313" key="5">
    <source>
        <dbReference type="EMBL" id="QEW07459.1"/>
    </source>
</evidence>
<accession>A0A5J6LFS2</accession>
<sequence>MSLKKSKNPDEVCYPFIQESSCLCDYEVITDELCALLGMALSALGPEMDDIATDLERLQPLAFHANGSIRGRLAVDEADLLWLEERLNHYRTEVAGRNSGFVLPRGDVPVPQLHQARSASKKAIRALVRVDAEGIRVPEVLPRLLNMLCNFSFVLTQVINQRRGVEEPEFISKSYAVRNSHQ</sequence>
<evidence type="ECO:0000256" key="3">
    <source>
        <dbReference type="ARBA" id="ARBA00022840"/>
    </source>
</evidence>
<keyword evidence="3" id="KW-0067">ATP-binding</keyword>
<keyword evidence="2" id="KW-0547">Nucleotide-binding</keyword>
<dbReference type="AlphaFoldDB" id="A0A5J6LFS2"/>
<dbReference type="GO" id="GO:0016740">
    <property type="term" value="F:transferase activity"/>
    <property type="evidence" value="ECO:0007669"/>
    <property type="project" value="UniProtKB-KW"/>
</dbReference>
<feature type="domain" description="Cobalamin adenosyltransferase-like" evidence="4">
    <location>
        <begin position="30"/>
        <end position="157"/>
    </location>
</feature>
<keyword evidence="6" id="KW-1185">Reference proteome</keyword>
<proteinExistence type="predicted"/>
<dbReference type="InterPro" id="IPR036451">
    <property type="entry name" value="CblAdoTrfase-like_sf"/>
</dbReference>
<dbReference type="Proteomes" id="UP000325606">
    <property type="component" value="Chromosome"/>
</dbReference>
<protein>
    <submittedName>
        <fullName evidence="5">ATP--cob(I)alamin adenosyltransferase</fullName>
    </submittedName>
</protein>
<evidence type="ECO:0000256" key="2">
    <source>
        <dbReference type="ARBA" id="ARBA00022741"/>
    </source>
</evidence>
<dbReference type="KEGG" id="nik:F5I99_13680"/>
<dbReference type="RefSeq" id="WP_151056898.1">
    <property type="nucleotide sequence ID" value="NZ_CP044222.1"/>
</dbReference>
<reference evidence="5 6" key="1">
    <citation type="submission" date="2019-09" db="EMBL/GenBank/DDBJ databases">
        <title>Nitrincola iocasae sp. nov., a bacterium isolated from the sediment collected at a cold seep field in South China Sea.</title>
        <authorList>
            <person name="Zhang H."/>
            <person name="Wang H."/>
            <person name="Li C."/>
        </authorList>
    </citation>
    <scope>NUCLEOTIDE SEQUENCE [LARGE SCALE GENOMIC DNA]</scope>
    <source>
        <strain evidence="5 6">KXZD1103</strain>
    </source>
</reference>
<keyword evidence="1 5" id="KW-0808">Transferase</keyword>
<evidence type="ECO:0000256" key="1">
    <source>
        <dbReference type="ARBA" id="ARBA00022679"/>
    </source>
</evidence>
<dbReference type="InterPro" id="IPR016030">
    <property type="entry name" value="CblAdoTrfase-like"/>
</dbReference>
<dbReference type="EMBL" id="CP044222">
    <property type="protein sequence ID" value="QEW07459.1"/>
    <property type="molecule type" value="Genomic_DNA"/>
</dbReference>
<evidence type="ECO:0000313" key="6">
    <source>
        <dbReference type="Proteomes" id="UP000325606"/>
    </source>
</evidence>
<gene>
    <name evidence="5" type="ORF">F5I99_13680</name>
</gene>